<dbReference type="InterPro" id="IPR029069">
    <property type="entry name" value="HotDog_dom_sf"/>
</dbReference>
<dbReference type="AlphaFoldDB" id="A0A0F9AHV9"/>
<dbReference type="PANTHER" id="PTHR43437:SF3">
    <property type="entry name" value="HYDROXYACYL-THIOESTER DEHYDRATASE TYPE 2, MITOCHONDRIAL"/>
    <property type="match status" value="1"/>
</dbReference>
<evidence type="ECO:0000313" key="2">
    <source>
        <dbReference type="EMBL" id="KKK71771.1"/>
    </source>
</evidence>
<feature type="non-terminal residue" evidence="2">
    <location>
        <position position="1"/>
    </location>
</feature>
<accession>A0A0F9AHV9</accession>
<reference evidence="2" key="1">
    <citation type="journal article" date="2015" name="Nature">
        <title>Complex archaea that bridge the gap between prokaryotes and eukaryotes.</title>
        <authorList>
            <person name="Spang A."/>
            <person name="Saw J.H."/>
            <person name="Jorgensen S.L."/>
            <person name="Zaremba-Niedzwiedzka K."/>
            <person name="Martijn J."/>
            <person name="Lind A.E."/>
            <person name="van Eijk R."/>
            <person name="Schleper C."/>
            <person name="Guy L."/>
            <person name="Ettema T.J."/>
        </authorList>
    </citation>
    <scope>NUCLEOTIDE SEQUENCE</scope>
</reference>
<dbReference type="GO" id="GO:0019171">
    <property type="term" value="F:(3R)-hydroxyacyl-[acyl-carrier-protein] dehydratase activity"/>
    <property type="evidence" value="ECO:0007669"/>
    <property type="project" value="TreeGrafter"/>
</dbReference>
<feature type="domain" description="Thioesterase" evidence="1">
    <location>
        <begin position="6"/>
        <end position="55"/>
    </location>
</feature>
<dbReference type="GO" id="GO:0006633">
    <property type="term" value="P:fatty acid biosynthetic process"/>
    <property type="evidence" value="ECO:0007669"/>
    <property type="project" value="TreeGrafter"/>
</dbReference>
<gene>
    <name evidence="2" type="ORF">LCGC14_2910570</name>
</gene>
<dbReference type="InterPro" id="IPR050965">
    <property type="entry name" value="UPF0336/Enoyl-CoA_hydratase"/>
</dbReference>
<organism evidence="2">
    <name type="scientific">marine sediment metagenome</name>
    <dbReference type="NCBI Taxonomy" id="412755"/>
    <lineage>
        <taxon>unclassified sequences</taxon>
        <taxon>metagenomes</taxon>
        <taxon>ecological metagenomes</taxon>
    </lineage>
</organism>
<proteinExistence type="predicted"/>
<comment type="caution">
    <text evidence="2">The sequence shown here is derived from an EMBL/GenBank/DDBJ whole genome shotgun (WGS) entry which is preliminary data.</text>
</comment>
<protein>
    <recommendedName>
        <fullName evidence="1">Thioesterase domain-containing protein</fullName>
    </recommendedName>
</protein>
<sequence>KLAPDCCVIYLSQSLRFLRPVKIGETIRAVAEVKGTDAQKRIITVQTDCFNQNGEPVVKGEAVVLLDPIS</sequence>
<dbReference type="Gene3D" id="3.10.129.10">
    <property type="entry name" value="Hotdog Thioesterase"/>
    <property type="match status" value="1"/>
</dbReference>
<evidence type="ECO:0000259" key="1">
    <source>
        <dbReference type="Pfam" id="PF03061"/>
    </source>
</evidence>
<dbReference type="InterPro" id="IPR006683">
    <property type="entry name" value="Thioestr_dom"/>
</dbReference>
<dbReference type="PANTHER" id="PTHR43437">
    <property type="entry name" value="HYDROXYACYL-THIOESTER DEHYDRATASE TYPE 2, MITOCHONDRIAL-RELATED"/>
    <property type="match status" value="1"/>
</dbReference>
<dbReference type="EMBL" id="LAZR01057579">
    <property type="protein sequence ID" value="KKK71771.1"/>
    <property type="molecule type" value="Genomic_DNA"/>
</dbReference>
<dbReference type="SUPFAM" id="SSF54637">
    <property type="entry name" value="Thioesterase/thiol ester dehydrase-isomerase"/>
    <property type="match status" value="1"/>
</dbReference>
<dbReference type="Pfam" id="PF03061">
    <property type="entry name" value="4HBT"/>
    <property type="match status" value="1"/>
</dbReference>
<name>A0A0F9AHV9_9ZZZZ</name>